<keyword evidence="8" id="KW-0805">Transcription regulation</keyword>
<evidence type="ECO:0000256" key="11">
    <source>
        <dbReference type="ARBA" id="ARBA00037930"/>
    </source>
</evidence>
<evidence type="ECO:0000256" key="9">
    <source>
        <dbReference type="ARBA" id="ARBA00023163"/>
    </source>
</evidence>
<evidence type="ECO:0000256" key="2">
    <source>
        <dbReference type="ARBA" id="ARBA00022491"/>
    </source>
</evidence>
<sequence>MSSIKKLVDNKQELNVLALFNNLKSNEKDDVSGGNLCDSQVLQSVLNLSQEQNRSEDASKRSNSTCNSSVPHFESRLSLLKNEKQPHATMPTDFTKVDQYNSNLSKKQAINSETFDSSGTSFNRLKKNNSSLKANAEKTKRCTDRYDSSESSDSGVATSVSCTDSNIGSNEDASEPNSPLSGHHLGSCDELQHITKTSIKIGNEITKMSPQTLKEINASVTSTPPQNLISVSVSNMNRDVNVGNTIINSSKLKFPIEKSGKKNYNDAKNATILPVLQWPWNSTTVGGTATHSSQIQAKKRLASQSNGAEYCLSKKPRSCATVSISSNTDGQAVKITPNSHSGANISKRLKNAALEESQTKITGYFKSQMKLQMPLSNGSAKQTNSLINAAISKTNCSKSNNLAMNAPATTASLNKYFNVLAQIKENNIDNRLCSNIEVSNESKVGSSEEVPPLLAPQRSATMPALKKIERSKPTKIAQVAPNLRKASSNSSYNNALSSTEVNGKSPIKRHVAIAPRTPEMKQQSKLTLSKQDGSKSFTATHQPTNSSSQPPTVLLTAIRLPHSQQTAPKQVCQVTKSTPHSNPSNANAAATNSTSGNTTVYQLPVQIPNLVQLPHLLATNSSNMMQLNNIGPTPAVAKTASTNTTPSATTSAQAAQSAASQYFLNGTVFKLQQFTTATTTTATSAASSNPNPFNFLSASDLQDLILKQQQQQQKAAITTTTTSFQEIFQQQIAAAVAASQQQQAQFQQLQRMNSAANISQPVFMTTPAGLLLNAASLPTMLAQAAAVIAVSNQQSQQQKAIALPALQPIQQNPLPALSSIFAPQTQQPEQGDIQQQQIAQLALTQQQQQFITSTQPPPLSSVTLNISNNLSPLQTALQKQPQSVAPKLTLVKATTSPTSYPTLNSQPPPLVTISNAKTRSHLVTHACNTTVNSPSNLCTKTLIQKQSAQAKPYQKNAAKLTTAHSKMANSNVNKVKTSKIAMTSGKIFATSTTPPPLVPTIQTKTLQVVASKANLISSRHSPNSVSQASTLFTPSLVSIVNTSATTNISKDACNSTVGSKAQTDKTAVLFRSKSCGSATISNIPSATIESSDVSLSFSNVCNKLLDKREVNGSKMLDKPKPSADLFDLVKNSKCISVDVPKNISRKPLPLSNSFYEIKDEPLEDSSALAIITAKNCNDFKELERASPTNLKRVDIKEEQINNSVNENEKIHDVIHQENSSSSFSSHTNSTSSRTDLSLDTSTLTTISATPSSCSASTEATSPNSNIQLCMTSNSTPSTCVTGPLSQDTLSEIVALTCSLPESEESSLNMSSKIFGDKAHVKETENRILPSPESGICGSFSRNESSDSCAKSPATDSSLCPISVTQPRQLSGKDKRLLSNSESINIELPREYHITTETSICPIDTKLTETTYVLLPKSTISPILSQPKTIRFPPESRCFLGTKTGKRHDGVCHWNKCNQKYESNSKLLDHMQNQHVNIQTGPFSCLWVGCKVYNKESCSRRWLERHVLSHGGSKQFKCIVEGCGLRFGSQLALQKHVNNHFTATESKEGSNKRTSDPPVPKQLRKNGKKLRYRRQPFSARMFDFFDAGIMEALQHRLRQISTLTSGYGCITFQGQCVLRRKTFGGSFECFIRWSPGEIISDEWLPESEEPYTKTVNIKHMQPAEKNKVENLLMTAFKLPYSSRFFECEARLSKQNFQSEYENDSTTTSDSDDGKYINDEEERILPAGYALTNYISDRRTTICAEVQKKRKQKRKALRHFV</sequence>
<dbReference type="STRING" id="37001.A0A1A9WXJ2"/>
<keyword evidence="4" id="KW-0677">Repeat</keyword>
<protein>
    <recommendedName>
        <fullName evidence="13">C2H2-type domain-containing protein</fullName>
    </recommendedName>
</protein>
<feature type="compositionally biased region" description="Basic and acidic residues" evidence="12">
    <location>
        <begin position="135"/>
        <end position="148"/>
    </location>
</feature>
<feature type="compositionally biased region" description="Low complexity" evidence="12">
    <location>
        <begin position="486"/>
        <end position="498"/>
    </location>
</feature>
<evidence type="ECO:0000256" key="7">
    <source>
        <dbReference type="ARBA" id="ARBA00022853"/>
    </source>
</evidence>
<evidence type="ECO:0000259" key="13">
    <source>
        <dbReference type="PROSITE" id="PS00028"/>
    </source>
</evidence>
<dbReference type="Pfam" id="PF26014">
    <property type="entry name" value="SH3_AEBP2_C"/>
    <property type="match status" value="1"/>
</dbReference>
<dbReference type="PANTHER" id="PTHR46541:SF1">
    <property type="entry name" value="ZINC FINGER PROTEIN AEBP2"/>
    <property type="match status" value="1"/>
</dbReference>
<keyword evidence="9" id="KW-0804">Transcription</keyword>
<dbReference type="VEuPathDB" id="VectorBase:GBRI036145"/>
<keyword evidence="6" id="KW-0862">Zinc</keyword>
<keyword evidence="2" id="KW-0678">Repressor</keyword>
<evidence type="ECO:0000256" key="3">
    <source>
        <dbReference type="ARBA" id="ARBA00022723"/>
    </source>
</evidence>
<dbReference type="InterPro" id="IPR059034">
    <property type="entry name" value="SH3_AEBP2_C"/>
</dbReference>
<dbReference type="GO" id="GO:0006357">
    <property type="term" value="P:regulation of transcription by RNA polymerase II"/>
    <property type="evidence" value="ECO:0007669"/>
    <property type="project" value="TreeGrafter"/>
</dbReference>
<keyword evidence="5" id="KW-0863">Zinc-finger</keyword>
<accession>A0A1A9WXJ2</accession>
<organism evidence="14 15">
    <name type="scientific">Glossina brevipalpis</name>
    <dbReference type="NCBI Taxonomy" id="37001"/>
    <lineage>
        <taxon>Eukaryota</taxon>
        <taxon>Metazoa</taxon>
        <taxon>Ecdysozoa</taxon>
        <taxon>Arthropoda</taxon>
        <taxon>Hexapoda</taxon>
        <taxon>Insecta</taxon>
        <taxon>Pterygota</taxon>
        <taxon>Neoptera</taxon>
        <taxon>Endopterygota</taxon>
        <taxon>Diptera</taxon>
        <taxon>Brachycera</taxon>
        <taxon>Muscomorpha</taxon>
        <taxon>Hippoboscoidea</taxon>
        <taxon>Glossinidae</taxon>
        <taxon>Glossina</taxon>
    </lineage>
</organism>
<feature type="domain" description="C2H2-type" evidence="13">
    <location>
        <begin position="1517"/>
        <end position="1539"/>
    </location>
</feature>
<feature type="region of interest" description="Disordered" evidence="12">
    <location>
        <begin position="50"/>
        <end position="73"/>
    </location>
</feature>
<feature type="compositionally biased region" description="Polar residues" evidence="12">
    <location>
        <begin position="111"/>
        <end position="133"/>
    </location>
</feature>
<proteinExistence type="inferred from homology"/>
<keyword evidence="15" id="KW-1185">Reference proteome</keyword>
<feature type="compositionally biased region" description="Polar residues" evidence="12">
    <location>
        <begin position="149"/>
        <end position="180"/>
    </location>
</feature>
<dbReference type="Gene3D" id="3.30.160.60">
    <property type="entry name" value="Classic Zinc Finger"/>
    <property type="match status" value="1"/>
</dbReference>
<evidence type="ECO:0000256" key="5">
    <source>
        <dbReference type="ARBA" id="ARBA00022771"/>
    </source>
</evidence>
<dbReference type="PROSITE" id="PS00028">
    <property type="entry name" value="ZINC_FINGER_C2H2_1"/>
    <property type="match status" value="2"/>
</dbReference>
<dbReference type="Proteomes" id="UP000091820">
    <property type="component" value="Unassembled WGS sequence"/>
</dbReference>
<evidence type="ECO:0000313" key="15">
    <source>
        <dbReference type="Proteomes" id="UP000091820"/>
    </source>
</evidence>
<dbReference type="InterPro" id="IPR036236">
    <property type="entry name" value="Znf_C2H2_sf"/>
</dbReference>
<feature type="compositionally biased region" description="Low complexity" evidence="12">
    <location>
        <begin position="1218"/>
        <end position="1236"/>
    </location>
</feature>
<feature type="region of interest" description="Disordered" evidence="12">
    <location>
        <begin position="1541"/>
        <end position="1567"/>
    </location>
</feature>
<evidence type="ECO:0000256" key="12">
    <source>
        <dbReference type="SAM" id="MobiDB-lite"/>
    </source>
</evidence>
<keyword evidence="10" id="KW-0539">Nucleus</keyword>
<evidence type="ECO:0000256" key="1">
    <source>
        <dbReference type="ARBA" id="ARBA00004123"/>
    </source>
</evidence>
<evidence type="ECO:0000256" key="4">
    <source>
        <dbReference type="ARBA" id="ARBA00022737"/>
    </source>
</evidence>
<feature type="compositionally biased region" description="Low complexity" evidence="12">
    <location>
        <begin position="577"/>
        <end position="593"/>
    </location>
</feature>
<reference evidence="14" key="2">
    <citation type="submission" date="2020-05" db="UniProtKB">
        <authorList>
            <consortium name="EnsemblMetazoa"/>
        </authorList>
    </citation>
    <scope>IDENTIFICATION</scope>
    <source>
        <strain evidence="14">IAEA</strain>
    </source>
</reference>
<feature type="compositionally biased region" description="Polar residues" evidence="12">
    <location>
        <begin position="61"/>
        <end position="70"/>
    </location>
</feature>
<keyword evidence="3" id="KW-0479">Metal-binding</keyword>
<dbReference type="GO" id="GO:0006325">
    <property type="term" value="P:chromatin organization"/>
    <property type="evidence" value="ECO:0007669"/>
    <property type="project" value="UniProtKB-KW"/>
</dbReference>
<evidence type="ECO:0000256" key="8">
    <source>
        <dbReference type="ARBA" id="ARBA00023015"/>
    </source>
</evidence>
<dbReference type="PANTHER" id="PTHR46541">
    <property type="entry name" value="ZINC FINGER PROTEIN AEBP2"/>
    <property type="match status" value="1"/>
</dbReference>
<comment type="subcellular location">
    <subcellularLocation>
        <location evidence="1">Nucleus</location>
    </subcellularLocation>
</comment>
<comment type="similarity">
    <text evidence="11">Belongs to the AEBP2/jing C2H2-type zinc-finger family.</text>
</comment>
<feature type="region of interest" description="Disordered" evidence="12">
    <location>
        <begin position="563"/>
        <end position="593"/>
    </location>
</feature>
<name>A0A1A9WXJ2_9MUSC</name>
<feature type="domain" description="C2H2-type" evidence="13">
    <location>
        <begin position="1451"/>
        <end position="1474"/>
    </location>
</feature>
<feature type="compositionally biased region" description="Polar residues" evidence="12">
    <location>
        <begin position="563"/>
        <end position="576"/>
    </location>
</feature>
<feature type="region of interest" description="Disordered" evidence="12">
    <location>
        <begin position="1217"/>
        <end position="1236"/>
    </location>
</feature>
<evidence type="ECO:0000256" key="10">
    <source>
        <dbReference type="ARBA" id="ARBA00023242"/>
    </source>
</evidence>
<dbReference type="InterPro" id="IPR052130">
    <property type="entry name" value="AEBP2/jing_C2H2-ZnF"/>
</dbReference>
<evidence type="ECO:0000313" key="14">
    <source>
        <dbReference type="EnsemblMetazoa" id="GBRI036145-PA"/>
    </source>
</evidence>
<dbReference type="GO" id="GO:0035098">
    <property type="term" value="C:ESC/E(Z) complex"/>
    <property type="evidence" value="ECO:0007669"/>
    <property type="project" value="TreeGrafter"/>
</dbReference>
<dbReference type="SMART" id="SM00355">
    <property type="entry name" value="ZnF_C2H2"/>
    <property type="match status" value="3"/>
</dbReference>
<dbReference type="GO" id="GO:0008270">
    <property type="term" value="F:zinc ion binding"/>
    <property type="evidence" value="ECO:0007669"/>
    <property type="project" value="UniProtKB-KW"/>
</dbReference>
<reference evidence="15" key="1">
    <citation type="submission" date="2014-03" db="EMBL/GenBank/DDBJ databases">
        <authorList>
            <person name="Aksoy S."/>
            <person name="Warren W."/>
            <person name="Wilson R.K."/>
        </authorList>
    </citation>
    <scope>NUCLEOTIDE SEQUENCE [LARGE SCALE GENOMIC DNA]</scope>
    <source>
        <strain evidence="15">IAEA</strain>
    </source>
</reference>
<evidence type="ECO:0000256" key="6">
    <source>
        <dbReference type="ARBA" id="ARBA00022833"/>
    </source>
</evidence>
<dbReference type="SUPFAM" id="SSF57667">
    <property type="entry name" value="beta-beta-alpha zinc fingers"/>
    <property type="match status" value="2"/>
</dbReference>
<dbReference type="InterPro" id="IPR013087">
    <property type="entry name" value="Znf_C2H2_type"/>
</dbReference>
<dbReference type="EnsemblMetazoa" id="GBRI036145-RA">
    <property type="protein sequence ID" value="GBRI036145-PA"/>
    <property type="gene ID" value="GBRI036145"/>
</dbReference>
<keyword evidence="7" id="KW-0156">Chromatin regulator</keyword>
<feature type="region of interest" description="Disordered" evidence="12">
    <location>
        <begin position="463"/>
        <end position="551"/>
    </location>
</feature>
<feature type="region of interest" description="Disordered" evidence="12">
    <location>
        <begin position="111"/>
        <end position="186"/>
    </location>
</feature>
<feature type="compositionally biased region" description="Polar residues" evidence="12">
    <location>
        <begin position="520"/>
        <end position="551"/>
    </location>
</feature>
<feature type="compositionally biased region" description="Basic and acidic residues" evidence="12">
    <location>
        <begin position="1544"/>
        <end position="1554"/>
    </location>
</feature>